<keyword evidence="1" id="KW-0949">S-adenosyl-L-methionine</keyword>
<dbReference type="Pfam" id="PF26257">
    <property type="entry name" value="DUF8061"/>
    <property type="match status" value="1"/>
</dbReference>
<dbReference type="InParanoid" id="D1YZL9"/>
<protein>
    <submittedName>
        <fullName evidence="7">Uncharacterized protein</fullName>
    </submittedName>
</protein>
<dbReference type="Proteomes" id="UP000001882">
    <property type="component" value="Chromosome"/>
</dbReference>
<dbReference type="GO" id="GO:0051536">
    <property type="term" value="F:iron-sulfur cluster binding"/>
    <property type="evidence" value="ECO:0007669"/>
    <property type="project" value="UniProtKB-KW"/>
</dbReference>
<reference evidence="8" key="3">
    <citation type="journal article" date="2011" name="PLoS ONE">
        <title>Genome sequence of a mesophilic hydrogenotrophic methanogen Methanocella paludicola, the first cultivated representative of the order Methanocellales.</title>
        <authorList>
            <person name="Sakai S."/>
            <person name="Takaki Y."/>
            <person name="Shimamura S."/>
            <person name="Sekine M."/>
            <person name="Tajima T."/>
            <person name="Kosugi H."/>
            <person name="Ichikawa N."/>
            <person name="Tasumi E."/>
            <person name="Hiraki A.T."/>
            <person name="Shimizu A."/>
            <person name="Kato Y."/>
            <person name="Nishiko R."/>
            <person name="Mori K."/>
            <person name="Fujita N."/>
            <person name="Imachi H."/>
            <person name="Takai K."/>
        </authorList>
    </citation>
    <scope>NUCLEOTIDE SEQUENCE [LARGE SCALE GENOMIC DNA]</scope>
    <source>
        <strain evidence="8">DSM 17711 / JCM 13418 / NBRC 101707 / SANAE</strain>
    </source>
</reference>
<evidence type="ECO:0000313" key="7">
    <source>
        <dbReference type="EMBL" id="BAI61891.1"/>
    </source>
</evidence>
<evidence type="ECO:0000313" key="8">
    <source>
        <dbReference type="Proteomes" id="UP000001882"/>
    </source>
</evidence>
<gene>
    <name evidence="7" type="ordered locus">MCP_1819</name>
</gene>
<accession>D1YZL9</accession>
<feature type="domain" description="DUF8061" evidence="6">
    <location>
        <begin position="274"/>
        <end position="347"/>
    </location>
</feature>
<feature type="domain" description="Radical SAM core" evidence="5">
    <location>
        <begin position="33"/>
        <end position="147"/>
    </location>
</feature>
<dbReference type="InterPro" id="IPR007197">
    <property type="entry name" value="rSAM"/>
</dbReference>
<dbReference type="KEGG" id="mpd:MCP_1819"/>
<evidence type="ECO:0000259" key="5">
    <source>
        <dbReference type="Pfam" id="PF04055"/>
    </source>
</evidence>
<name>D1YZL9_METPS</name>
<dbReference type="PANTHER" id="PTHR43288">
    <property type="entry name" value="BIOTIN SYNTHASE-RELATED PROTEIN, RADICAL SAM SUPERFAMILY"/>
    <property type="match status" value="1"/>
</dbReference>
<sequence>MKVAVPDVTGSLYTRLCKGCRLCLKGAKLVLFVTGACSRDCFYCPLSEERKGKDDVYANERRVLSDADVIDEAKRMSALGTGITGGEPLMVLDRTIHYIKLLKGTFGKRHHIHLYTGIAPSDTVLKKLKDAGLDEIRYHPPLEDWDNFKSTPFYHALRLSKELGMDTGVEIPSIKPVPEISEAIRESGGFLNLNELEFSDTNCEALKKKGYSLKDDISNAVLGSEKTGHEIVLNNIAYTRYCSSRFKDAVQLRERLKRIAKNMARPFDEISADGTIIYGEIEGNITDVLRILKRSNIPRRMYRSYGSRIETAWWLLEETEGLCGASHCSIVERYPMENGLVVERIPLRSSGSGDSE</sequence>
<dbReference type="STRING" id="304371.MCP_1819"/>
<organism evidence="7 8">
    <name type="scientific">Methanocella paludicola (strain DSM 17711 / JCM 13418 / NBRC 101707 / SANAE)</name>
    <dbReference type="NCBI Taxonomy" id="304371"/>
    <lineage>
        <taxon>Archaea</taxon>
        <taxon>Methanobacteriati</taxon>
        <taxon>Methanobacteriota</taxon>
        <taxon>Stenosarchaea group</taxon>
        <taxon>Methanomicrobia</taxon>
        <taxon>Methanocellales</taxon>
        <taxon>Methanocellaceae</taxon>
        <taxon>Methanocella</taxon>
    </lineage>
</organism>
<dbReference type="SFLD" id="SFLDS00029">
    <property type="entry name" value="Radical_SAM"/>
    <property type="match status" value="1"/>
</dbReference>
<evidence type="ECO:0000256" key="2">
    <source>
        <dbReference type="ARBA" id="ARBA00022723"/>
    </source>
</evidence>
<proteinExistence type="predicted"/>
<dbReference type="SUPFAM" id="SSF102114">
    <property type="entry name" value="Radical SAM enzymes"/>
    <property type="match status" value="1"/>
</dbReference>
<dbReference type="CDD" id="cd01335">
    <property type="entry name" value="Radical_SAM"/>
    <property type="match status" value="1"/>
</dbReference>
<evidence type="ECO:0000256" key="4">
    <source>
        <dbReference type="ARBA" id="ARBA00023014"/>
    </source>
</evidence>
<dbReference type="GeneID" id="8681708"/>
<dbReference type="Pfam" id="PF04055">
    <property type="entry name" value="Radical_SAM"/>
    <property type="match status" value="1"/>
</dbReference>
<dbReference type="OrthoDB" id="372128at2157"/>
<dbReference type="eggNOG" id="arCOG00932">
    <property type="taxonomic scope" value="Archaea"/>
</dbReference>
<keyword evidence="2" id="KW-0479">Metal-binding</keyword>
<dbReference type="PATRIC" id="fig|304371.9.peg.1857"/>
<evidence type="ECO:0000256" key="1">
    <source>
        <dbReference type="ARBA" id="ARBA00022691"/>
    </source>
</evidence>
<dbReference type="InterPro" id="IPR013785">
    <property type="entry name" value="Aldolase_TIM"/>
</dbReference>
<dbReference type="InterPro" id="IPR058374">
    <property type="entry name" value="DUF8061"/>
</dbReference>
<evidence type="ECO:0000256" key="3">
    <source>
        <dbReference type="ARBA" id="ARBA00023004"/>
    </source>
</evidence>
<dbReference type="Gene3D" id="3.20.20.70">
    <property type="entry name" value="Aldolase class I"/>
    <property type="match status" value="1"/>
</dbReference>
<dbReference type="PANTHER" id="PTHR43288:SF1">
    <property type="entry name" value="GLYCYL-RADICAL ENZYME ACTIVATING ENZYME MJ0021-RELATED"/>
    <property type="match status" value="1"/>
</dbReference>
<evidence type="ECO:0000259" key="6">
    <source>
        <dbReference type="Pfam" id="PF26257"/>
    </source>
</evidence>
<keyword evidence="8" id="KW-1185">Reference proteome</keyword>
<keyword evidence="4" id="KW-0411">Iron-sulfur</keyword>
<dbReference type="EMBL" id="AP011532">
    <property type="protein sequence ID" value="BAI61891.1"/>
    <property type="molecule type" value="Genomic_DNA"/>
</dbReference>
<dbReference type="AlphaFoldDB" id="D1YZL9"/>
<keyword evidence="3" id="KW-0408">Iron</keyword>
<dbReference type="GO" id="GO:0046872">
    <property type="term" value="F:metal ion binding"/>
    <property type="evidence" value="ECO:0007669"/>
    <property type="project" value="UniProtKB-KW"/>
</dbReference>
<dbReference type="InterPro" id="IPR058240">
    <property type="entry name" value="rSAM_sf"/>
</dbReference>
<reference evidence="7 8" key="1">
    <citation type="journal article" date="2007" name="Appl. Environ. Microbiol.">
        <title>Isolation of key methanogens for global methane emission from rice paddy fields: a novel isolate affiliated with the clone cluster rice cluster I.</title>
        <authorList>
            <person name="Sakai S."/>
            <person name="Imachi H."/>
            <person name="Sekiguchi Y."/>
            <person name="Ohashi A."/>
            <person name="Harada H."/>
            <person name="Kamagata Y."/>
        </authorList>
    </citation>
    <scope>NUCLEOTIDE SEQUENCE [LARGE SCALE GENOMIC DNA]</scope>
    <source>
        <strain evidence="8">DSM 17711 / JCM 13418 / NBRC 101707 / SANAE</strain>
    </source>
</reference>
<dbReference type="InterPro" id="IPR040087">
    <property type="entry name" value="MJ0021-like"/>
</dbReference>
<reference evidence="7 8" key="2">
    <citation type="journal article" date="2008" name="Int. J. Syst. Evol. Microbiol.">
        <title>Methanocella paludicola gen. nov., sp. nov., a methane-producing archaeon, the first isolate of the lineage 'Rice Cluster I', and proposal of the new archaeal order Methanocellales ord. nov.</title>
        <authorList>
            <person name="Sakai S."/>
            <person name="Imachi H."/>
            <person name="Hanada S."/>
            <person name="Ohashi A."/>
            <person name="Harada H."/>
            <person name="Kamagata Y."/>
        </authorList>
    </citation>
    <scope>NUCLEOTIDE SEQUENCE [LARGE SCALE GENOMIC DNA]</scope>
    <source>
        <strain evidence="8">DSM 17711 / JCM 13418 / NBRC 101707 / SANAE</strain>
    </source>
</reference>
<dbReference type="GO" id="GO:0003824">
    <property type="term" value="F:catalytic activity"/>
    <property type="evidence" value="ECO:0007669"/>
    <property type="project" value="InterPro"/>
</dbReference>
<dbReference type="SFLD" id="SFLDG01108">
    <property type="entry name" value="Uncharacterised_Radical_SAM_Su"/>
    <property type="match status" value="1"/>
</dbReference>
<dbReference type="RefSeq" id="WP_012900569.1">
    <property type="nucleotide sequence ID" value="NC_013665.1"/>
</dbReference>